<reference evidence="1" key="1">
    <citation type="submission" date="2018-02" db="EMBL/GenBank/DDBJ databases">
        <title>Rhizophora mucronata_Transcriptome.</title>
        <authorList>
            <person name="Meera S.P."/>
            <person name="Sreeshan A."/>
            <person name="Augustine A."/>
        </authorList>
    </citation>
    <scope>NUCLEOTIDE SEQUENCE</scope>
    <source>
        <tissue evidence="1">Leaf</tissue>
    </source>
</reference>
<protein>
    <submittedName>
        <fullName evidence="1">Uncharacterized protein</fullName>
    </submittedName>
</protein>
<proteinExistence type="predicted"/>
<accession>A0A2P2JT75</accession>
<sequence>MNINWMCTRDGGLGDDGIWEMIFIETQLPHRCFPYWDL</sequence>
<organism evidence="1">
    <name type="scientific">Rhizophora mucronata</name>
    <name type="common">Asiatic mangrove</name>
    <dbReference type="NCBI Taxonomy" id="61149"/>
    <lineage>
        <taxon>Eukaryota</taxon>
        <taxon>Viridiplantae</taxon>
        <taxon>Streptophyta</taxon>
        <taxon>Embryophyta</taxon>
        <taxon>Tracheophyta</taxon>
        <taxon>Spermatophyta</taxon>
        <taxon>Magnoliopsida</taxon>
        <taxon>eudicotyledons</taxon>
        <taxon>Gunneridae</taxon>
        <taxon>Pentapetalae</taxon>
        <taxon>rosids</taxon>
        <taxon>fabids</taxon>
        <taxon>Malpighiales</taxon>
        <taxon>Rhizophoraceae</taxon>
        <taxon>Rhizophora</taxon>
    </lineage>
</organism>
<evidence type="ECO:0000313" key="1">
    <source>
        <dbReference type="EMBL" id="MBW96665.1"/>
    </source>
</evidence>
<dbReference type="EMBL" id="GGEC01016182">
    <property type="protein sequence ID" value="MBW96665.1"/>
    <property type="molecule type" value="Transcribed_RNA"/>
</dbReference>
<name>A0A2P2JT75_RHIMU</name>
<dbReference type="AlphaFoldDB" id="A0A2P2JT75"/>